<dbReference type="InterPro" id="IPR002346">
    <property type="entry name" value="Mopterin_DH_FAD-bd"/>
</dbReference>
<dbReference type="PANTHER" id="PTHR42659">
    <property type="entry name" value="XANTHINE DEHYDROGENASE SUBUNIT C-RELATED"/>
    <property type="match status" value="1"/>
</dbReference>
<dbReference type="SUPFAM" id="SSF55447">
    <property type="entry name" value="CO dehydrogenase flavoprotein C-terminal domain-like"/>
    <property type="match status" value="1"/>
</dbReference>
<dbReference type="OrthoDB" id="9814706at2"/>
<proteinExistence type="predicted"/>
<dbReference type="SMART" id="SM01092">
    <property type="entry name" value="CO_deh_flav_C"/>
    <property type="match status" value="1"/>
</dbReference>
<keyword evidence="4" id="KW-1185">Reference proteome</keyword>
<dbReference type="InterPro" id="IPR051312">
    <property type="entry name" value="Diverse_Substr_Oxidored"/>
</dbReference>
<sequence length="346" mass="36150">MDAFSLQRADDIDAAIAAAQQPGAAFIGGGTNLLDLMKGGVAHPLKLIDITRIAALGNIETLPDGGLRIGALVRNSDAANHALVRTRYPLLTQALLAGASPQLRNMATVGGNLMQRTRCAYFYDTAFAQCNKRAPGSGCAAREGFNRMHAILGASAQCVAVNPSDMSVALAALDATVQVRGPRSARAIPIAQFHRLPADRPDQDTTLAPGELITSVDLPPPAFSDHTHYLKLRDRASYAFALVSAAVALQLDGQRVRAARIALGGVAHKPWRASRAEQHLAGHTLDAATLRSAAAAELAQAQPLSGNTFKVELAQRAIVRATMLAAGSPVTHISGINGTSGTGERA</sequence>
<dbReference type="InterPro" id="IPR005107">
    <property type="entry name" value="CO_DH_flav_C"/>
</dbReference>
<evidence type="ECO:0000256" key="1">
    <source>
        <dbReference type="ARBA" id="ARBA00022827"/>
    </source>
</evidence>
<reference evidence="3" key="1">
    <citation type="journal article" date="2015" name="Genome Announc.">
        <title>Draft Genome Sequence of the Polyhydroxyalkanoate-Producing Bacterium Burkholderia sacchari LMG 19450 Isolated from Brazilian Sugarcane Plantation Soil.</title>
        <authorList>
            <person name="Alexandrino P.M."/>
            <person name="Mendonca T.T."/>
            <person name="Guaman Bautista L.P."/>
            <person name="Cherix J."/>
            <person name="Lozano-Sakalauskas G.C."/>
            <person name="Fujita A."/>
            <person name="Ramos Filho E."/>
            <person name="Long P."/>
            <person name="Padilla G."/>
            <person name="Taciro M.K."/>
            <person name="Gomez J.G."/>
            <person name="Silva L.F."/>
        </authorList>
    </citation>
    <scope>NUCLEOTIDE SEQUENCE</scope>
    <source>
        <strain evidence="3">LMG 19450</strain>
    </source>
</reference>
<dbReference type="InterPro" id="IPR016166">
    <property type="entry name" value="FAD-bd_PCMH"/>
</dbReference>
<evidence type="ECO:0000313" key="3">
    <source>
        <dbReference type="EMBL" id="NLP59574.1"/>
    </source>
</evidence>
<dbReference type="Gene3D" id="3.30.465.10">
    <property type="match status" value="2"/>
</dbReference>
<dbReference type="InterPro" id="IPR016169">
    <property type="entry name" value="FAD-bd_PCMH_sub2"/>
</dbReference>
<dbReference type="RefSeq" id="WP_052148275.1">
    <property type="nucleotide sequence ID" value="NZ_CADFGF010000004.1"/>
</dbReference>
<dbReference type="SUPFAM" id="SSF56176">
    <property type="entry name" value="FAD-binding/transporter-associated domain-like"/>
    <property type="match status" value="1"/>
</dbReference>
<evidence type="ECO:0000259" key="2">
    <source>
        <dbReference type="PROSITE" id="PS51387"/>
    </source>
</evidence>
<dbReference type="AlphaFoldDB" id="A0A8T6Z5N0"/>
<dbReference type="Pfam" id="PF00941">
    <property type="entry name" value="FAD_binding_5"/>
    <property type="match status" value="1"/>
</dbReference>
<protein>
    <submittedName>
        <fullName evidence="3">Xanthine dehydrogenase family protein subunit M</fullName>
    </submittedName>
</protein>
<dbReference type="Proteomes" id="UP000030460">
    <property type="component" value="Unassembled WGS sequence"/>
</dbReference>
<reference evidence="3" key="2">
    <citation type="submission" date="2020-04" db="EMBL/GenBank/DDBJ databases">
        <authorList>
            <person name="Alexandrino P."/>
            <person name="Mendonca T."/>
            <person name="Guaman L."/>
            <person name="Cherix J."/>
            <person name="Lozano-Sakalauskas G."/>
            <person name="Fujita A."/>
            <person name="Filho E.R."/>
            <person name="Long P."/>
            <person name="Padilla G."/>
            <person name="Taciro M.K."/>
            <person name="Gomez J.G."/>
            <person name="Silva L.F."/>
            <person name="Torres M."/>
        </authorList>
    </citation>
    <scope>NUCLEOTIDE SEQUENCE</scope>
    <source>
        <strain evidence="3">LMG 19450</strain>
    </source>
</reference>
<accession>A0A8T6Z5N0</accession>
<dbReference type="Gene3D" id="3.30.43.10">
    <property type="entry name" value="Uridine Diphospho-n-acetylenolpyruvylglucosamine Reductase, domain 2"/>
    <property type="match status" value="1"/>
</dbReference>
<evidence type="ECO:0000313" key="4">
    <source>
        <dbReference type="Proteomes" id="UP000030460"/>
    </source>
</evidence>
<dbReference type="Gene3D" id="3.30.390.50">
    <property type="entry name" value="CO dehydrogenase flavoprotein, C-terminal domain"/>
    <property type="match status" value="1"/>
</dbReference>
<comment type="caution">
    <text evidence="3">The sequence shown here is derived from an EMBL/GenBank/DDBJ whole genome shotgun (WGS) entry which is preliminary data.</text>
</comment>
<dbReference type="GO" id="GO:0071949">
    <property type="term" value="F:FAD binding"/>
    <property type="evidence" value="ECO:0007669"/>
    <property type="project" value="InterPro"/>
</dbReference>
<keyword evidence="1" id="KW-0285">Flavoprotein</keyword>
<dbReference type="InterPro" id="IPR016167">
    <property type="entry name" value="FAD-bd_PCMH_sub1"/>
</dbReference>
<dbReference type="InterPro" id="IPR036683">
    <property type="entry name" value="CO_DH_flav_C_dom_sf"/>
</dbReference>
<dbReference type="GO" id="GO:0016491">
    <property type="term" value="F:oxidoreductase activity"/>
    <property type="evidence" value="ECO:0007669"/>
    <property type="project" value="InterPro"/>
</dbReference>
<gene>
    <name evidence="3" type="ORF">NH14_000105</name>
</gene>
<dbReference type="PANTHER" id="PTHR42659:SF1">
    <property type="entry name" value="OXIDOREDUCTASE"/>
    <property type="match status" value="1"/>
</dbReference>
<organism evidence="3 4">
    <name type="scientific">Paraburkholderia sacchari</name>
    <dbReference type="NCBI Taxonomy" id="159450"/>
    <lineage>
        <taxon>Bacteria</taxon>
        <taxon>Pseudomonadati</taxon>
        <taxon>Pseudomonadota</taxon>
        <taxon>Betaproteobacteria</taxon>
        <taxon>Burkholderiales</taxon>
        <taxon>Burkholderiaceae</taxon>
        <taxon>Paraburkholderia</taxon>
    </lineage>
</organism>
<feature type="domain" description="FAD-binding PCMH-type" evidence="2">
    <location>
        <begin position="1"/>
        <end position="223"/>
    </location>
</feature>
<dbReference type="PROSITE" id="PS51387">
    <property type="entry name" value="FAD_PCMH"/>
    <property type="match status" value="1"/>
</dbReference>
<dbReference type="InterPro" id="IPR036318">
    <property type="entry name" value="FAD-bd_PCMH-like_sf"/>
</dbReference>
<dbReference type="Pfam" id="PF03450">
    <property type="entry name" value="CO_deh_flav_C"/>
    <property type="match status" value="1"/>
</dbReference>
<keyword evidence="1" id="KW-0274">FAD</keyword>
<dbReference type="EMBL" id="JTDB02000001">
    <property type="protein sequence ID" value="NLP59574.1"/>
    <property type="molecule type" value="Genomic_DNA"/>
</dbReference>
<name>A0A8T6Z5N0_9BURK</name>